<feature type="region of interest" description="Disordered" evidence="1">
    <location>
        <begin position="247"/>
        <end position="277"/>
    </location>
</feature>
<sequence>MDQSESLAGICKILKQNKEKNNLFFVSSFQSKPEWSKAYNKDDGKIFRLNQHCICMDSSKANSSNNEHGNVLLEIAGEGEESSSNSSGSSSVDDFFQLGDANQQSNGQGTTQNGDYTAELITELTFPNSKPESGESSNKDHQSAQQCPPTVQMMGKYDVPDPNRIPSSVFARTKSTTPMEWSVASNESLFSIHLGNSSFSRDHVNIFGKSGDMLDGLPETPPADDLQKPVETTAANAEAMNNVFREAEQQEHDQDKPKSEAARHSISTSHRSDGSSAASFQSFAFPILTGEGREVSAKLEARNPAPQRVGEKHDDAPSKPETPNKAVTSTRRKWFSCFSCCPSCC</sequence>
<gene>
    <name evidence="2" type="ORF">J5N97_025730</name>
</gene>
<feature type="region of interest" description="Disordered" evidence="1">
    <location>
        <begin position="127"/>
        <end position="155"/>
    </location>
</feature>
<feature type="compositionally biased region" description="Low complexity" evidence="1">
    <location>
        <begin position="82"/>
        <end position="91"/>
    </location>
</feature>
<accession>A0A9D5H695</accession>
<evidence type="ECO:0000256" key="1">
    <source>
        <dbReference type="SAM" id="MobiDB-lite"/>
    </source>
</evidence>
<dbReference type="AlphaFoldDB" id="A0A9D5H695"/>
<dbReference type="EMBL" id="JAGGNH010000008">
    <property type="protein sequence ID" value="KAJ0964592.1"/>
    <property type="molecule type" value="Genomic_DNA"/>
</dbReference>
<reference evidence="2" key="2">
    <citation type="journal article" date="2022" name="Hortic Res">
        <title>The genome of Dioscorea zingiberensis sheds light on the biosynthesis, origin and evolution of the medicinally important diosgenin saponins.</title>
        <authorList>
            <person name="Li Y."/>
            <person name="Tan C."/>
            <person name="Li Z."/>
            <person name="Guo J."/>
            <person name="Li S."/>
            <person name="Chen X."/>
            <person name="Wang C."/>
            <person name="Dai X."/>
            <person name="Yang H."/>
            <person name="Song W."/>
            <person name="Hou L."/>
            <person name="Xu J."/>
            <person name="Tong Z."/>
            <person name="Xu A."/>
            <person name="Yuan X."/>
            <person name="Wang W."/>
            <person name="Yang Q."/>
            <person name="Chen L."/>
            <person name="Sun Z."/>
            <person name="Wang K."/>
            <person name="Pan B."/>
            <person name="Chen J."/>
            <person name="Bao Y."/>
            <person name="Liu F."/>
            <person name="Qi X."/>
            <person name="Gang D.R."/>
            <person name="Wen J."/>
            <person name="Li J."/>
        </authorList>
    </citation>
    <scope>NUCLEOTIDE SEQUENCE</scope>
    <source>
        <strain evidence="2">Dzin_1.0</strain>
    </source>
</reference>
<comment type="caution">
    <text evidence="2">The sequence shown here is derived from an EMBL/GenBank/DDBJ whole genome shotgun (WGS) entry which is preliminary data.</text>
</comment>
<feature type="compositionally biased region" description="Low complexity" evidence="1">
    <location>
        <begin position="102"/>
        <end position="114"/>
    </location>
</feature>
<organism evidence="2 3">
    <name type="scientific">Dioscorea zingiberensis</name>
    <dbReference type="NCBI Taxonomy" id="325984"/>
    <lineage>
        <taxon>Eukaryota</taxon>
        <taxon>Viridiplantae</taxon>
        <taxon>Streptophyta</taxon>
        <taxon>Embryophyta</taxon>
        <taxon>Tracheophyta</taxon>
        <taxon>Spermatophyta</taxon>
        <taxon>Magnoliopsida</taxon>
        <taxon>Liliopsida</taxon>
        <taxon>Dioscoreales</taxon>
        <taxon>Dioscoreaceae</taxon>
        <taxon>Dioscorea</taxon>
    </lineage>
</organism>
<keyword evidence="3" id="KW-1185">Reference proteome</keyword>
<protein>
    <submittedName>
        <fullName evidence="2">Uncharacterized protein</fullName>
    </submittedName>
</protein>
<name>A0A9D5H695_9LILI</name>
<reference evidence="2" key="1">
    <citation type="submission" date="2021-03" db="EMBL/GenBank/DDBJ databases">
        <authorList>
            <person name="Li Z."/>
            <person name="Yang C."/>
        </authorList>
    </citation>
    <scope>NUCLEOTIDE SEQUENCE</scope>
    <source>
        <strain evidence="2">Dzin_1.0</strain>
        <tissue evidence="2">Leaf</tissue>
    </source>
</reference>
<feature type="region of interest" description="Disordered" evidence="1">
    <location>
        <begin position="295"/>
        <end position="327"/>
    </location>
</feature>
<dbReference type="Proteomes" id="UP001085076">
    <property type="component" value="Miscellaneous, Linkage group lg08"/>
</dbReference>
<evidence type="ECO:0000313" key="3">
    <source>
        <dbReference type="Proteomes" id="UP001085076"/>
    </source>
</evidence>
<feature type="compositionally biased region" description="Basic and acidic residues" evidence="1">
    <location>
        <begin position="247"/>
        <end position="263"/>
    </location>
</feature>
<feature type="region of interest" description="Disordered" evidence="1">
    <location>
        <begin position="78"/>
        <end position="114"/>
    </location>
</feature>
<dbReference type="PANTHER" id="PTHR33673:SF3">
    <property type="entry name" value="SUPPRESSOR SRP40-LIKE PROTEIN"/>
    <property type="match status" value="1"/>
</dbReference>
<dbReference type="OrthoDB" id="676141at2759"/>
<feature type="compositionally biased region" description="Polar residues" evidence="1">
    <location>
        <begin position="127"/>
        <end position="136"/>
    </location>
</feature>
<proteinExistence type="predicted"/>
<evidence type="ECO:0000313" key="2">
    <source>
        <dbReference type="EMBL" id="KAJ0964592.1"/>
    </source>
</evidence>
<feature type="compositionally biased region" description="Basic and acidic residues" evidence="1">
    <location>
        <begin position="309"/>
        <end position="318"/>
    </location>
</feature>
<dbReference type="PANTHER" id="PTHR33673">
    <property type="entry name" value="SUPPRESSOR SRP40-LIKE PROTEIN"/>
    <property type="match status" value="1"/>
</dbReference>